<dbReference type="EMBL" id="JBGMDY010000007">
    <property type="protein sequence ID" value="KAL2327190.1"/>
    <property type="molecule type" value="Genomic_DNA"/>
</dbReference>
<keyword evidence="1" id="KW-0812">Transmembrane</keyword>
<dbReference type="AlphaFoldDB" id="A0ABD1LUK7"/>
<evidence type="ECO:0000313" key="3">
    <source>
        <dbReference type="EMBL" id="KAL2327190.1"/>
    </source>
</evidence>
<evidence type="ECO:0000313" key="4">
    <source>
        <dbReference type="Proteomes" id="UP001603857"/>
    </source>
</evidence>
<comment type="caution">
    <text evidence="3">The sequence shown here is derived from an EMBL/GenBank/DDBJ whole genome shotgun (WGS) entry which is preliminary data.</text>
</comment>
<feature type="chain" id="PRO_5044865574" evidence="2">
    <location>
        <begin position="21"/>
        <end position="300"/>
    </location>
</feature>
<keyword evidence="4" id="KW-1185">Reference proteome</keyword>
<sequence length="300" mass="33885">MPLPMDWLDWFMLCLYLVDAFCTNSGQRHQRHRSQATSIVTHGKSIASIGNLKSDPDHLLILVHGILVSVLIFLLGAMTIVEIVDAHQGFKLVTDNITTRSPCLLLWVLSIHYSHDFSAAKISTSNRVSEGLFVPSVISLAVPLVLLLKTRLEELILFQFWKEVQLKHIGDDMVLILGAEEEDFKHADDGTREEGIWSCFYLIQKWEASLIAGWRLAWLEYARALVKTIESQAMYQWNSLSSTGSTMHFSTCSASSERMKEEIFDDEDASTFPPSMIQILVNHVLMSESVIKPLLGAHLR</sequence>
<dbReference type="InterPro" id="IPR045016">
    <property type="entry name" value="NhaD-like"/>
</dbReference>
<keyword evidence="1" id="KW-1133">Transmembrane helix</keyword>
<dbReference type="PANTHER" id="PTHR43269">
    <property type="entry name" value="SODIUM/PROTON ANTIPORTER 1-RELATED"/>
    <property type="match status" value="1"/>
</dbReference>
<feature type="signal peptide" evidence="2">
    <location>
        <begin position="1"/>
        <end position="20"/>
    </location>
</feature>
<organism evidence="3 4">
    <name type="scientific">Flemingia macrophylla</name>
    <dbReference type="NCBI Taxonomy" id="520843"/>
    <lineage>
        <taxon>Eukaryota</taxon>
        <taxon>Viridiplantae</taxon>
        <taxon>Streptophyta</taxon>
        <taxon>Embryophyta</taxon>
        <taxon>Tracheophyta</taxon>
        <taxon>Spermatophyta</taxon>
        <taxon>Magnoliopsida</taxon>
        <taxon>eudicotyledons</taxon>
        <taxon>Gunneridae</taxon>
        <taxon>Pentapetalae</taxon>
        <taxon>rosids</taxon>
        <taxon>fabids</taxon>
        <taxon>Fabales</taxon>
        <taxon>Fabaceae</taxon>
        <taxon>Papilionoideae</taxon>
        <taxon>50 kb inversion clade</taxon>
        <taxon>NPAAA clade</taxon>
        <taxon>indigoferoid/millettioid clade</taxon>
        <taxon>Phaseoleae</taxon>
        <taxon>Flemingia</taxon>
    </lineage>
</organism>
<accession>A0ABD1LUK7</accession>
<dbReference type="PANTHER" id="PTHR43269:SF2">
    <property type="entry name" value="SODIUM_PROTON ANTIPORTER 1-RELATED"/>
    <property type="match status" value="1"/>
</dbReference>
<feature type="transmembrane region" description="Helical" evidence="1">
    <location>
        <begin position="59"/>
        <end position="81"/>
    </location>
</feature>
<feature type="transmembrane region" description="Helical" evidence="1">
    <location>
        <begin position="131"/>
        <end position="148"/>
    </location>
</feature>
<name>A0ABD1LUK7_9FABA</name>
<gene>
    <name evidence="3" type="ORF">Fmac_020617</name>
</gene>
<proteinExistence type="predicted"/>
<keyword evidence="2" id="KW-0732">Signal</keyword>
<evidence type="ECO:0000256" key="1">
    <source>
        <dbReference type="SAM" id="Phobius"/>
    </source>
</evidence>
<reference evidence="3 4" key="1">
    <citation type="submission" date="2024-08" db="EMBL/GenBank/DDBJ databases">
        <title>Insights into the chromosomal genome structure of Flemingia macrophylla.</title>
        <authorList>
            <person name="Ding Y."/>
            <person name="Zhao Y."/>
            <person name="Bi W."/>
            <person name="Wu M."/>
            <person name="Zhao G."/>
            <person name="Gong Y."/>
            <person name="Li W."/>
            <person name="Zhang P."/>
        </authorList>
    </citation>
    <scope>NUCLEOTIDE SEQUENCE [LARGE SCALE GENOMIC DNA]</scope>
    <source>
        <strain evidence="3">DYQJB</strain>
        <tissue evidence="3">Leaf</tissue>
    </source>
</reference>
<evidence type="ECO:0000256" key="2">
    <source>
        <dbReference type="SAM" id="SignalP"/>
    </source>
</evidence>
<protein>
    <submittedName>
        <fullName evidence="3">Uncharacterized protein</fullName>
    </submittedName>
</protein>
<keyword evidence="1" id="KW-0472">Membrane</keyword>
<dbReference type="Proteomes" id="UP001603857">
    <property type="component" value="Unassembled WGS sequence"/>
</dbReference>